<gene>
    <name evidence="2" type="ORF">HYH03_011785</name>
</gene>
<reference evidence="2" key="1">
    <citation type="journal article" date="2020" name="bioRxiv">
        <title>Comparative genomics of Chlamydomonas.</title>
        <authorList>
            <person name="Craig R.J."/>
            <person name="Hasan A.R."/>
            <person name="Ness R.W."/>
            <person name="Keightley P.D."/>
        </authorList>
    </citation>
    <scope>NUCLEOTIDE SEQUENCE</scope>
    <source>
        <strain evidence="2">CCAP 11/70</strain>
    </source>
</reference>
<feature type="compositionally biased region" description="Low complexity" evidence="1">
    <location>
        <begin position="254"/>
        <end position="264"/>
    </location>
</feature>
<comment type="caution">
    <text evidence="2">The sequence shown here is derived from an EMBL/GenBank/DDBJ whole genome shotgun (WGS) entry which is preliminary data.</text>
</comment>
<feature type="compositionally biased region" description="Gly residues" evidence="1">
    <location>
        <begin position="426"/>
        <end position="448"/>
    </location>
</feature>
<dbReference type="Proteomes" id="UP000612055">
    <property type="component" value="Unassembled WGS sequence"/>
</dbReference>
<evidence type="ECO:0000256" key="1">
    <source>
        <dbReference type="SAM" id="MobiDB-lite"/>
    </source>
</evidence>
<feature type="region of interest" description="Disordered" evidence="1">
    <location>
        <begin position="314"/>
        <end position="355"/>
    </location>
</feature>
<feature type="compositionally biased region" description="Pro residues" evidence="1">
    <location>
        <begin position="332"/>
        <end position="342"/>
    </location>
</feature>
<organism evidence="2 3">
    <name type="scientific">Edaphochlamys debaryana</name>
    <dbReference type="NCBI Taxonomy" id="47281"/>
    <lineage>
        <taxon>Eukaryota</taxon>
        <taxon>Viridiplantae</taxon>
        <taxon>Chlorophyta</taxon>
        <taxon>core chlorophytes</taxon>
        <taxon>Chlorophyceae</taxon>
        <taxon>CS clade</taxon>
        <taxon>Chlamydomonadales</taxon>
        <taxon>Chlamydomonadales incertae sedis</taxon>
        <taxon>Edaphochlamys</taxon>
    </lineage>
</organism>
<proteinExistence type="predicted"/>
<dbReference type="EMBL" id="JAEHOE010000070">
    <property type="protein sequence ID" value="KAG2489675.1"/>
    <property type="molecule type" value="Genomic_DNA"/>
</dbReference>
<evidence type="ECO:0000313" key="3">
    <source>
        <dbReference type="Proteomes" id="UP000612055"/>
    </source>
</evidence>
<feature type="region of interest" description="Disordered" evidence="1">
    <location>
        <begin position="402"/>
        <end position="544"/>
    </location>
</feature>
<feature type="region of interest" description="Disordered" evidence="1">
    <location>
        <begin position="251"/>
        <end position="272"/>
    </location>
</feature>
<accession>A0A835XTZ0</accession>
<dbReference type="AlphaFoldDB" id="A0A835XTZ0"/>
<feature type="compositionally biased region" description="Acidic residues" evidence="1">
    <location>
        <begin position="509"/>
        <end position="530"/>
    </location>
</feature>
<protein>
    <submittedName>
        <fullName evidence="2">Uncharacterized protein</fullName>
    </submittedName>
</protein>
<evidence type="ECO:0000313" key="2">
    <source>
        <dbReference type="EMBL" id="KAG2489675.1"/>
    </source>
</evidence>
<name>A0A835XTZ0_9CHLO</name>
<feature type="compositionally biased region" description="Gly residues" evidence="1">
    <location>
        <begin position="407"/>
        <end position="418"/>
    </location>
</feature>
<sequence length="544" mass="52828">MRGGVVQAWPEESADASGPGPPKTELQPASAPRTLSELAAELEYEDVGTTDQGLTAEADAINRARGISASARGAAPETASKSTATAPVVGADAGAAGQGAPAQVQRPTALPLSAGLGDSSGLLASLIQNFPGGAAGALAALKAIEQRSSESAADKAAAAAAAAPGRALQAPHAGCRTSGNGGGSSLWVYGAASAAAWADDRLHSAMAYASASDQQNPTGSDQSSGGVLSFPAGFSFTPGDVVHSAHVARSPRLAHPQAQHAQQHSTRVPLHAGPTAGALTAAAAAAGLWPSMPAAAAPATASASFGALPVAAGAGGSRSLATPSRSLVAGGAPPPAMLPPSGDPAQHRKGGKGGKAAAGAAAAYGLNKSEASLYNSIMGGLNQGGKNTVREWTEGERSLYRQIMGRGPNGGGGGGGSYSAGRLKDAGGGGSSSSGGSGLGGGGGGGSGRAAAVKASASVSTAASNGGRQGAGLQQSQQQQRQQAPSQPPSQQQRASRGRAEEADANGGSDDDQCGWDGEPEAFQDDDGGDDSSAVQPNKRQRAA</sequence>
<feature type="compositionally biased region" description="Low complexity" evidence="1">
    <location>
        <begin position="449"/>
        <end position="495"/>
    </location>
</feature>
<keyword evidence="3" id="KW-1185">Reference proteome</keyword>
<feature type="region of interest" description="Disordered" evidence="1">
    <location>
        <begin position="1"/>
        <end position="33"/>
    </location>
</feature>